<name>A0A8T4L3R1_9ARCH</name>
<sequence length="86" mass="9441">MPNVEINLNDLGALVGRKLSLEQAREALLFVKGEIDSVDGNEIVVDVKETNRPDLLSAEGIARELKGHLGKEKGLAKYNVKKTKRS</sequence>
<proteinExistence type="predicted"/>
<evidence type="ECO:0000313" key="2">
    <source>
        <dbReference type="Proteomes" id="UP000677687"/>
    </source>
</evidence>
<evidence type="ECO:0000313" key="1">
    <source>
        <dbReference type="EMBL" id="MBS3057696.1"/>
    </source>
</evidence>
<dbReference type="AlphaFoldDB" id="A0A8T4L3R1"/>
<comment type="caution">
    <text evidence="1">The sequence shown here is derived from an EMBL/GenBank/DDBJ whole genome shotgun (WGS) entry which is preliminary data.</text>
</comment>
<accession>A0A8T4L3R1</accession>
<protein>
    <recommendedName>
        <fullName evidence="3">Phenylalanine--tRNA ligase subunit beta</fullName>
    </recommendedName>
</protein>
<reference evidence="1" key="2">
    <citation type="submission" date="2021-05" db="EMBL/GenBank/DDBJ databases">
        <title>Protein family content uncovers lineage relationships and bacterial pathway maintenance mechanisms in DPANN archaea.</title>
        <authorList>
            <person name="Castelle C.J."/>
            <person name="Meheust R."/>
            <person name="Jaffe A.L."/>
            <person name="Seitz K."/>
            <person name="Gong X."/>
            <person name="Baker B.J."/>
            <person name="Banfield J.F."/>
        </authorList>
    </citation>
    <scope>NUCLEOTIDE SEQUENCE</scope>
    <source>
        <strain evidence="1">RIFCSPHIGHO2_01_FULL_AR10_44_11</strain>
    </source>
</reference>
<gene>
    <name evidence="1" type="ORF">J4415_03665</name>
</gene>
<dbReference type="InterPro" id="IPR009061">
    <property type="entry name" value="DNA-bd_dom_put_sf"/>
</dbReference>
<organism evidence="1 2">
    <name type="scientific">Candidatus Iainarchaeum sp</name>
    <dbReference type="NCBI Taxonomy" id="3101447"/>
    <lineage>
        <taxon>Archaea</taxon>
        <taxon>Candidatus Iainarchaeota</taxon>
        <taxon>Candidatus Iainarchaeia</taxon>
        <taxon>Candidatus Iainarchaeales</taxon>
        <taxon>Candidatus Iainarchaeaceae</taxon>
        <taxon>Candidatus Iainarchaeum</taxon>
    </lineage>
</organism>
<dbReference type="SUPFAM" id="SSF46955">
    <property type="entry name" value="Putative DNA-binding domain"/>
    <property type="match status" value="1"/>
</dbReference>
<dbReference type="Proteomes" id="UP000677687">
    <property type="component" value="Unassembled WGS sequence"/>
</dbReference>
<reference evidence="1" key="1">
    <citation type="submission" date="2021-03" db="EMBL/GenBank/DDBJ databases">
        <authorList>
            <person name="Jaffe A."/>
        </authorList>
    </citation>
    <scope>NUCLEOTIDE SEQUENCE</scope>
    <source>
        <strain evidence="1">RIFCSPHIGHO2_01_FULL_AR10_44_11</strain>
    </source>
</reference>
<evidence type="ECO:0008006" key="3">
    <source>
        <dbReference type="Google" id="ProtNLM"/>
    </source>
</evidence>
<dbReference type="EMBL" id="JAGVWD010000059">
    <property type="protein sequence ID" value="MBS3057696.1"/>
    <property type="molecule type" value="Genomic_DNA"/>
</dbReference>
<dbReference type="Gene3D" id="3.30.56.10">
    <property type="match status" value="1"/>
</dbReference>